<keyword evidence="3" id="KW-1185">Reference proteome</keyword>
<dbReference type="OrthoDB" id="386169at2157"/>
<sequence length="75" mass="8375">MISDDGRNTLYGLVKDKEGNDSGNSARSSIKQIFLVLDNVSIHKSNKVKEKIAKYHPRIQLVILPTRSPELNLIG</sequence>
<dbReference type="EMBL" id="CP012850">
    <property type="protein sequence ID" value="ALI36338.1"/>
    <property type="molecule type" value="Genomic_DNA"/>
</dbReference>
<proteinExistence type="predicted"/>
<dbReference type="GO" id="GO:0003676">
    <property type="term" value="F:nucleic acid binding"/>
    <property type="evidence" value="ECO:0007669"/>
    <property type="project" value="InterPro"/>
</dbReference>
<organism evidence="2 3">
    <name type="scientific">Candidatus Nitrosocosmicus oleophilus</name>
    <dbReference type="NCBI Taxonomy" id="1353260"/>
    <lineage>
        <taxon>Archaea</taxon>
        <taxon>Nitrososphaerota</taxon>
        <taxon>Nitrososphaeria</taxon>
        <taxon>Nitrososphaerales</taxon>
        <taxon>Nitrososphaeraceae</taxon>
        <taxon>Candidatus Nitrosocosmicus</taxon>
    </lineage>
</organism>
<dbReference type="InterPro" id="IPR038717">
    <property type="entry name" value="Tc1-like_DDE_dom"/>
</dbReference>
<evidence type="ECO:0000313" key="2">
    <source>
        <dbReference type="EMBL" id="ALI36338.1"/>
    </source>
</evidence>
<dbReference type="Gene3D" id="3.30.420.10">
    <property type="entry name" value="Ribonuclease H-like superfamily/Ribonuclease H"/>
    <property type="match status" value="1"/>
</dbReference>
<protein>
    <recommendedName>
        <fullName evidence="1">Tc1-like transposase DDE domain-containing protein</fullName>
    </recommendedName>
</protein>
<accession>A0A654LXV6</accession>
<dbReference type="RefSeq" id="WP_196815627.1">
    <property type="nucleotide sequence ID" value="NZ_CP012850.1"/>
</dbReference>
<evidence type="ECO:0000313" key="3">
    <source>
        <dbReference type="Proteomes" id="UP000058925"/>
    </source>
</evidence>
<dbReference type="AlphaFoldDB" id="A0A654LXV6"/>
<dbReference type="InterPro" id="IPR036397">
    <property type="entry name" value="RNaseH_sf"/>
</dbReference>
<gene>
    <name evidence="2" type="ORF">NMY3_02138</name>
</gene>
<name>A0A654LXV6_9ARCH</name>
<reference evidence="3" key="1">
    <citation type="submission" date="2015-10" db="EMBL/GenBank/DDBJ databases">
        <title>Niche specialization of a soil ammonia-oxidizing archaeon, Candidatus Nitrosocosmicus oleophilus.</title>
        <authorList>
            <person name="Jung M.-Y."/>
            <person name="Rhee S.-K."/>
        </authorList>
    </citation>
    <scope>NUCLEOTIDE SEQUENCE [LARGE SCALE GENOMIC DNA]</scope>
    <source>
        <strain evidence="3">MY3</strain>
    </source>
</reference>
<dbReference type="Pfam" id="PF13358">
    <property type="entry name" value="DDE_3"/>
    <property type="match status" value="1"/>
</dbReference>
<dbReference type="GeneID" id="60422102"/>
<feature type="domain" description="Tc1-like transposase DDE" evidence="1">
    <location>
        <begin position="30"/>
        <end position="74"/>
    </location>
</feature>
<evidence type="ECO:0000259" key="1">
    <source>
        <dbReference type="Pfam" id="PF13358"/>
    </source>
</evidence>
<dbReference type="Proteomes" id="UP000058925">
    <property type="component" value="Chromosome"/>
</dbReference>
<dbReference type="KEGG" id="taa:NMY3_02138"/>